<dbReference type="GO" id="GO:0051082">
    <property type="term" value="F:unfolded protein binding"/>
    <property type="evidence" value="ECO:0007669"/>
    <property type="project" value="TreeGrafter"/>
</dbReference>
<dbReference type="Proteomes" id="UP000279259">
    <property type="component" value="Unassembled WGS sequence"/>
</dbReference>
<name>A0A427YNK2_9TREE</name>
<dbReference type="PANTHER" id="PTHR13194:SF19">
    <property type="entry name" value="NAD(P)-BINDING ROSSMANN-FOLD SUPERFAMILY PROTEIN"/>
    <property type="match status" value="1"/>
</dbReference>
<keyword evidence="3" id="KW-1185">Reference proteome</keyword>
<protein>
    <recommendedName>
        <fullName evidence="1">NADH:ubiquinone oxidoreductase intermediate-associated protein 30 domain-containing protein</fullName>
    </recommendedName>
</protein>
<gene>
    <name evidence="2" type="ORF">EHS25_008075</name>
</gene>
<sequence length="244" mass="26910">MSSASSSSRSAIFPSWHFASWTAVDDRVRGGSSRSHLDPVEVEVKGKSTKAARFWGTLDIKTLGGAGFSSQRYIFGPRPLSLPRNEFKGIYLSVLLDKQSLIIAPSDSPSHAGTAQPTHFTVVLKTTIRPEPNPPKVPPSPEPASLSYEATFSSPAFLSSSPTKICLPWDDFRVTYRGREVPRSDPRYEPLDPSGVYEMSLMCRSGFGKQEGEFGLVVLAIGGWRRDDKLRAREGCWDGLWSWA</sequence>
<comment type="caution">
    <text evidence="2">The sequence shown here is derived from an EMBL/GenBank/DDBJ whole genome shotgun (WGS) entry which is preliminary data.</text>
</comment>
<organism evidence="2 3">
    <name type="scientific">Saitozyma podzolica</name>
    <dbReference type="NCBI Taxonomy" id="1890683"/>
    <lineage>
        <taxon>Eukaryota</taxon>
        <taxon>Fungi</taxon>
        <taxon>Dikarya</taxon>
        <taxon>Basidiomycota</taxon>
        <taxon>Agaricomycotina</taxon>
        <taxon>Tremellomycetes</taxon>
        <taxon>Tremellales</taxon>
        <taxon>Trimorphomycetaceae</taxon>
        <taxon>Saitozyma</taxon>
    </lineage>
</organism>
<dbReference type="InterPro" id="IPR039131">
    <property type="entry name" value="NDUFAF1"/>
</dbReference>
<evidence type="ECO:0000313" key="3">
    <source>
        <dbReference type="Proteomes" id="UP000279259"/>
    </source>
</evidence>
<dbReference type="STRING" id="1890683.A0A427YNK2"/>
<dbReference type="EMBL" id="RSCD01000005">
    <property type="protein sequence ID" value="RSH92630.1"/>
    <property type="molecule type" value="Genomic_DNA"/>
</dbReference>
<feature type="domain" description="NADH:ubiquinone oxidoreductase intermediate-associated protein 30" evidence="1">
    <location>
        <begin position="17"/>
        <end position="218"/>
    </location>
</feature>
<dbReference type="AlphaFoldDB" id="A0A427YNK2"/>
<reference evidence="2 3" key="1">
    <citation type="submission" date="2018-11" db="EMBL/GenBank/DDBJ databases">
        <title>Genome sequence of Saitozyma podzolica DSM 27192.</title>
        <authorList>
            <person name="Aliyu H."/>
            <person name="Gorte O."/>
            <person name="Ochsenreither K."/>
        </authorList>
    </citation>
    <scope>NUCLEOTIDE SEQUENCE [LARGE SCALE GENOMIC DNA]</scope>
    <source>
        <strain evidence="2 3">DSM 27192</strain>
    </source>
</reference>
<dbReference type="Pfam" id="PF08547">
    <property type="entry name" value="CIA30"/>
    <property type="match status" value="1"/>
</dbReference>
<accession>A0A427YNK2</accession>
<evidence type="ECO:0000259" key="1">
    <source>
        <dbReference type="Pfam" id="PF08547"/>
    </source>
</evidence>
<dbReference type="GO" id="GO:0010257">
    <property type="term" value="P:NADH dehydrogenase complex assembly"/>
    <property type="evidence" value="ECO:0007669"/>
    <property type="project" value="TreeGrafter"/>
</dbReference>
<evidence type="ECO:0000313" key="2">
    <source>
        <dbReference type="EMBL" id="RSH92630.1"/>
    </source>
</evidence>
<proteinExistence type="predicted"/>
<dbReference type="InterPro" id="IPR013857">
    <property type="entry name" value="NADH-UbQ_OxRdtase-assoc_prot30"/>
</dbReference>
<dbReference type="OrthoDB" id="426386at2759"/>
<dbReference type="PANTHER" id="PTHR13194">
    <property type="entry name" value="COMPLEX I INTERMEDIATE-ASSOCIATED PROTEIN 30"/>
    <property type="match status" value="1"/>
</dbReference>